<accession>A0ABX1E0B7</accession>
<dbReference type="RefSeq" id="WP_168028623.1">
    <property type="nucleotide sequence ID" value="NZ_JAAVNE010000008.1"/>
</dbReference>
<evidence type="ECO:0000313" key="2">
    <source>
        <dbReference type="Proteomes" id="UP000787635"/>
    </source>
</evidence>
<comment type="caution">
    <text evidence="1">The sequence shown here is derived from an EMBL/GenBank/DDBJ whole genome shotgun (WGS) entry which is preliminary data.</text>
</comment>
<dbReference type="EMBL" id="JAAVNE010000008">
    <property type="protein sequence ID" value="NKC30590.1"/>
    <property type="molecule type" value="Genomic_DNA"/>
</dbReference>
<name>A0ABX1E0B7_9PROT</name>
<dbReference type="InterPro" id="IPR027417">
    <property type="entry name" value="P-loop_NTPase"/>
</dbReference>
<reference evidence="1 2" key="1">
    <citation type="submission" date="2020-03" db="EMBL/GenBank/DDBJ databases">
        <title>Roseomonas selenitidurans sp. nov. isolated from urban soil.</title>
        <authorList>
            <person name="Liu H."/>
        </authorList>
    </citation>
    <scope>NUCLEOTIDE SEQUENCE [LARGE SCALE GENOMIC DNA]</scope>
    <source>
        <strain evidence="1 2">BU-1</strain>
    </source>
</reference>
<protein>
    <recommendedName>
        <fullName evidence="3">Sulfotransferase domain-containing protein</fullName>
    </recommendedName>
</protein>
<sequence>MKIVFHVGMPKAGSTSIQLALASARDSLIEQGIYFNVADPSVASDYLIYDLAMRRDAKCLNDLLSRRAEQAIGHGCSTVMLSAERIFSIAGHPDEFQGLLDALRGNADTVEFIMVSRSLTDVLRSYLEQIIYNGSLSLSDNRLAPWWIACAKSFWNLPERVCSVSFELAGQNGGLIQCFFDALGITVSAPDIRANRTPPRSLAFATSLGIICQAEAKSRSVDVNSPMIDQLRTEITSSFDSFLSSQPSEETERVLGYLDQKIRSSLEGYIVSSSAIAPDDDIIFYENLYRRLRICNLDQIPTQAT</sequence>
<dbReference type="Proteomes" id="UP000787635">
    <property type="component" value="Unassembled WGS sequence"/>
</dbReference>
<organism evidence="1 2">
    <name type="scientific">Falsiroseomonas selenitidurans</name>
    <dbReference type="NCBI Taxonomy" id="2716335"/>
    <lineage>
        <taxon>Bacteria</taxon>
        <taxon>Pseudomonadati</taxon>
        <taxon>Pseudomonadota</taxon>
        <taxon>Alphaproteobacteria</taxon>
        <taxon>Acetobacterales</taxon>
        <taxon>Roseomonadaceae</taxon>
        <taxon>Falsiroseomonas</taxon>
    </lineage>
</organism>
<gene>
    <name evidence="1" type="ORF">HEQ75_06925</name>
</gene>
<evidence type="ECO:0000313" key="1">
    <source>
        <dbReference type="EMBL" id="NKC30590.1"/>
    </source>
</evidence>
<dbReference type="SUPFAM" id="SSF52540">
    <property type="entry name" value="P-loop containing nucleoside triphosphate hydrolases"/>
    <property type="match status" value="1"/>
</dbReference>
<proteinExistence type="predicted"/>
<evidence type="ECO:0008006" key="3">
    <source>
        <dbReference type="Google" id="ProtNLM"/>
    </source>
</evidence>
<keyword evidence="2" id="KW-1185">Reference proteome</keyword>